<feature type="domain" description="Carbohydrate kinase PfkB" evidence="4">
    <location>
        <begin position="14"/>
        <end position="286"/>
    </location>
</feature>
<dbReference type="Proteomes" id="UP000294685">
    <property type="component" value="Unassembled WGS sequence"/>
</dbReference>
<name>A0ABY2DW03_9FLAO</name>
<keyword evidence="3 5" id="KW-0418">Kinase</keyword>
<proteinExistence type="inferred from homology"/>
<accession>A0ABY2DW03</accession>
<dbReference type="GO" id="GO:0016301">
    <property type="term" value="F:kinase activity"/>
    <property type="evidence" value="ECO:0007669"/>
    <property type="project" value="UniProtKB-KW"/>
</dbReference>
<organism evidence="5 6">
    <name type="scientific">Flavobacterium ranwuense</name>
    <dbReference type="NCBI Taxonomy" id="2541725"/>
    <lineage>
        <taxon>Bacteria</taxon>
        <taxon>Pseudomonadati</taxon>
        <taxon>Bacteroidota</taxon>
        <taxon>Flavobacteriia</taxon>
        <taxon>Flavobacteriales</taxon>
        <taxon>Flavobacteriaceae</taxon>
        <taxon>Flavobacterium</taxon>
    </lineage>
</organism>
<dbReference type="InterPro" id="IPR029056">
    <property type="entry name" value="Ribokinase-like"/>
</dbReference>
<dbReference type="Gene3D" id="3.40.1190.20">
    <property type="match status" value="1"/>
</dbReference>
<evidence type="ECO:0000256" key="2">
    <source>
        <dbReference type="ARBA" id="ARBA00022679"/>
    </source>
</evidence>
<dbReference type="InterPro" id="IPR050306">
    <property type="entry name" value="PfkB_Carbo_kinase"/>
</dbReference>
<dbReference type="InterPro" id="IPR011611">
    <property type="entry name" value="PfkB_dom"/>
</dbReference>
<sequence>MNNIKNPSVVCFGEVLYDVFPTHKKIGGAPLNVALRLASLGVHAQIISRIGSDEIGSELLHFIKKNGIPTNTIQIDPAYSTGEVIVALNEKGSASYTINAPVAWDKIECNPEIENIVKKADAFVYGSLACRDLISFNTLLELINYAKYKIFDVNLRAPFYTKEVLIRLMLQSDFIKFNDEELYEISAFLNSPYHSLEQNILFIAEHTNTKHICVTKGSHGAVLYYDGKMYYNSGYKIDVVDTVGSGDSFLAGLLSKLLNNDEPQYAIEFACALGAIVAKNEGANPKITDKTILAFMNPIKKIPKVNTPII</sequence>
<dbReference type="InterPro" id="IPR002173">
    <property type="entry name" value="Carboh/pur_kinase_PfkB_CS"/>
</dbReference>
<dbReference type="CDD" id="cd01167">
    <property type="entry name" value="bac_FRK"/>
    <property type="match status" value="1"/>
</dbReference>
<evidence type="ECO:0000256" key="1">
    <source>
        <dbReference type="ARBA" id="ARBA00010688"/>
    </source>
</evidence>
<gene>
    <name evidence="5" type="ORF">E0I61_04200</name>
</gene>
<dbReference type="Pfam" id="PF00294">
    <property type="entry name" value="PfkB"/>
    <property type="match status" value="1"/>
</dbReference>
<evidence type="ECO:0000259" key="4">
    <source>
        <dbReference type="Pfam" id="PF00294"/>
    </source>
</evidence>
<evidence type="ECO:0000256" key="3">
    <source>
        <dbReference type="ARBA" id="ARBA00022777"/>
    </source>
</evidence>
<keyword evidence="2" id="KW-0808">Transferase</keyword>
<dbReference type="PROSITE" id="PS00584">
    <property type="entry name" value="PFKB_KINASES_2"/>
    <property type="match status" value="1"/>
</dbReference>
<reference evidence="5 6" key="1">
    <citation type="submission" date="2019-03" db="EMBL/GenBank/DDBJ databases">
        <title>Novel species of Flavobacterium.</title>
        <authorList>
            <person name="Liu Q."/>
            <person name="Xin Y.-H."/>
        </authorList>
    </citation>
    <scope>NUCLEOTIDE SEQUENCE [LARGE SCALE GENOMIC DNA]</scope>
    <source>
        <strain evidence="5 6">LB2P22</strain>
    </source>
</reference>
<dbReference type="SUPFAM" id="SSF53613">
    <property type="entry name" value="Ribokinase-like"/>
    <property type="match status" value="1"/>
</dbReference>
<dbReference type="RefSeq" id="WP_132069593.1">
    <property type="nucleotide sequence ID" value="NZ_SMLH01000001.1"/>
</dbReference>
<keyword evidence="6" id="KW-1185">Reference proteome</keyword>
<dbReference type="EMBL" id="SMLH01000001">
    <property type="protein sequence ID" value="TDE31914.1"/>
    <property type="molecule type" value="Genomic_DNA"/>
</dbReference>
<evidence type="ECO:0000313" key="6">
    <source>
        <dbReference type="Proteomes" id="UP000294685"/>
    </source>
</evidence>
<dbReference type="PANTHER" id="PTHR43085:SF57">
    <property type="entry name" value="CARBOHYDRATE KINASE PFKB DOMAIN-CONTAINING PROTEIN"/>
    <property type="match status" value="1"/>
</dbReference>
<dbReference type="PROSITE" id="PS00583">
    <property type="entry name" value="PFKB_KINASES_1"/>
    <property type="match status" value="1"/>
</dbReference>
<comment type="similarity">
    <text evidence="1">Belongs to the carbohydrate kinase PfkB family.</text>
</comment>
<comment type="caution">
    <text evidence="5">The sequence shown here is derived from an EMBL/GenBank/DDBJ whole genome shotgun (WGS) entry which is preliminary data.</text>
</comment>
<dbReference type="PANTHER" id="PTHR43085">
    <property type="entry name" value="HEXOKINASE FAMILY MEMBER"/>
    <property type="match status" value="1"/>
</dbReference>
<protein>
    <submittedName>
        <fullName evidence="5">Carbohydrate kinase</fullName>
    </submittedName>
</protein>
<evidence type="ECO:0000313" key="5">
    <source>
        <dbReference type="EMBL" id="TDE31914.1"/>
    </source>
</evidence>